<dbReference type="RefSeq" id="WP_157749907.1">
    <property type="nucleotide sequence ID" value="NZ_AP018316.1"/>
</dbReference>
<dbReference type="AlphaFoldDB" id="A0A1Z4UYP6"/>
<reference evidence="2 3" key="1">
    <citation type="submission" date="2017-06" db="EMBL/GenBank/DDBJ databases">
        <title>Genome sequencing of cyanobaciteial culture collection at National Institute for Environmental Studies (NIES).</title>
        <authorList>
            <person name="Hirose Y."/>
            <person name="Shimura Y."/>
            <person name="Fujisawa T."/>
            <person name="Nakamura Y."/>
            <person name="Kawachi M."/>
        </authorList>
    </citation>
    <scope>NUCLEOTIDE SEQUENCE [LARGE SCALE GENOMIC DNA]</scope>
    <source>
        <strain evidence="2 3">NIES-806</strain>
    </source>
</reference>
<dbReference type="KEGG" id="dcm:NIES806_05530"/>
<keyword evidence="1" id="KW-0812">Transmembrane</keyword>
<dbReference type="EMBL" id="AP018316">
    <property type="protein sequence ID" value="BAZ84367.1"/>
    <property type="molecule type" value="Genomic_DNA"/>
</dbReference>
<proteinExistence type="predicted"/>
<feature type="transmembrane region" description="Helical" evidence="1">
    <location>
        <begin position="26"/>
        <end position="45"/>
    </location>
</feature>
<name>A0A1Z4UYP6_9CYAN</name>
<dbReference type="Proteomes" id="UP000218702">
    <property type="component" value="Chromosome"/>
</dbReference>
<accession>A0A1Z4UYP6</accession>
<gene>
    <name evidence="2" type="ORF">NIES806_05530</name>
</gene>
<keyword evidence="1" id="KW-1133">Transmembrane helix</keyword>
<evidence type="ECO:0000313" key="2">
    <source>
        <dbReference type="EMBL" id="BAZ84367.1"/>
    </source>
</evidence>
<evidence type="ECO:0000313" key="3">
    <source>
        <dbReference type="Proteomes" id="UP000218702"/>
    </source>
</evidence>
<protein>
    <submittedName>
        <fullName evidence="2">Uncharacterized protein</fullName>
    </submittedName>
</protein>
<organism evidence="2 3">
    <name type="scientific">Dolichospermum compactum NIES-806</name>
    <dbReference type="NCBI Taxonomy" id="1973481"/>
    <lineage>
        <taxon>Bacteria</taxon>
        <taxon>Bacillati</taxon>
        <taxon>Cyanobacteriota</taxon>
        <taxon>Cyanophyceae</taxon>
        <taxon>Nostocales</taxon>
        <taxon>Aphanizomenonaceae</taxon>
        <taxon>Dolichospermum</taxon>
        <taxon>Dolichospermum compactum</taxon>
    </lineage>
</organism>
<evidence type="ECO:0000256" key="1">
    <source>
        <dbReference type="SAM" id="Phobius"/>
    </source>
</evidence>
<keyword evidence="1" id="KW-0472">Membrane</keyword>
<keyword evidence="3" id="KW-1185">Reference proteome</keyword>
<sequence length="76" mass="8671">MMKPKMAFSLSRTLNRLSIDYQHPRWWFDVLVIAMSYYITSWLGLKKCLFLLTGLLFGQPHGLQLDGCCCGGDRAG</sequence>